<evidence type="ECO:0000313" key="1">
    <source>
        <dbReference type="EMBL" id="BBI64893.1"/>
    </source>
</evidence>
<name>A0A455UHL4_9GAMM</name>
<accession>A0A455UHL4</accession>
<evidence type="ECO:0000313" key="2">
    <source>
        <dbReference type="Proteomes" id="UP000320231"/>
    </source>
</evidence>
<dbReference type="AlphaFoldDB" id="A0A455UHL4"/>
<dbReference type="EMBL" id="AP019514">
    <property type="protein sequence ID" value="BBI64893.1"/>
    <property type="molecule type" value="Genomic_DNA"/>
</dbReference>
<proteinExistence type="predicted"/>
<organism evidence="1 2">
    <name type="scientific">Vreelandella sulfidaeris</name>
    <dbReference type="NCBI Taxonomy" id="115553"/>
    <lineage>
        <taxon>Bacteria</taxon>
        <taxon>Pseudomonadati</taxon>
        <taxon>Pseudomonadota</taxon>
        <taxon>Gammaproteobacteria</taxon>
        <taxon>Oceanospirillales</taxon>
        <taxon>Halomonadaceae</taxon>
        <taxon>Vreelandella</taxon>
    </lineage>
</organism>
<protein>
    <submittedName>
        <fullName evidence="1">Uncharacterized protein</fullName>
    </submittedName>
</protein>
<reference evidence="1 2" key="1">
    <citation type="journal article" date="2019" name="Microbiol. Resour. Announc.">
        <title>Complete Genome Sequence of Halomonas sulfidaeris Strain Esulfide1 Isolated from a Metal Sulfide Rock at a Depth of 2,200 Meters, Obtained Using Nanopore Sequencing.</title>
        <authorList>
            <person name="Saito M."/>
            <person name="Nishigata A."/>
            <person name="Galipon J."/>
            <person name="Arakawa K."/>
        </authorList>
    </citation>
    <scope>NUCLEOTIDE SEQUENCE [LARGE SCALE GENOMIC DNA]</scope>
    <source>
        <strain evidence="1 2">ATCC BAA-803</strain>
    </source>
</reference>
<dbReference type="Proteomes" id="UP000320231">
    <property type="component" value="Chromosome"/>
</dbReference>
<gene>
    <name evidence="1" type="ORF">HSBAA_61990</name>
</gene>
<dbReference type="KEGG" id="hsr:HSBAA_61990"/>
<sequence length="58" mass="6595">MPDAHIVALKVFIVLMLGICQKSLRSFYGLTEDADGEDFAEILIYYGVFSREKQLLII</sequence>